<comment type="caution">
    <text evidence="2">The sequence shown here is derived from an EMBL/GenBank/DDBJ whole genome shotgun (WGS) entry which is preliminary data.</text>
</comment>
<evidence type="ECO:0000313" key="2">
    <source>
        <dbReference type="EMBL" id="MEV0711523.1"/>
    </source>
</evidence>
<proteinExistence type="predicted"/>
<reference evidence="2 3" key="1">
    <citation type="submission" date="2024-06" db="EMBL/GenBank/DDBJ databases">
        <title>The Natural Products Discovery Center: Release of the First 8490 Sequenced Strains for Exploring Actinobacteria Biosynthetic Diversity.</title>
        <authorList>
            <person name="Kalkreuter E."/>
            <person name="Kautsar S.A."/>
            <person name="Yang D."/>
            <person name="Bader C.D."/>
            <person name="Teijaro C.N."/>
            <person name="Fluegel L."/>
            <person name="Davis C.M."/>
            <person name="Simpson J.R."/>
            <person name="Lauterbach L."/>
            <person name="Steele A.D."/>
            <person name="Gui C."/>
            <person name="Meng S."/>
            <person name="Li G."/>
            <person name="Viehrig K."/>
            <person name="Ye F."/>
            <person name="Su P."/>
            <person name="Kiefer A.F."/>
            <person name="Nichols A."/>
            <person name="Cepeda A.J."/>
            <person name="Yan W."/>
            <person name="Fan B."/>
            <person name="Jiang Y."/>
            <person name="Adhikari A."/>
            <person name="Zheng C.-J."/>
            <person name="Schuster L."/>
            <person name="Cowan T.M."/>
            <person name="Smanski M.J."/>
            <person name="Chevrette M.G."/>
            <person name="De Carvalho L.P.S."/>
            <person name="Shen B."/>
        </authorList>
    </citation>
    <scope>NUCLEOTIDE SEQUENCE [LARGE SCALE GENOMIC DNA]</scope>
    <source>
        <strain evidence="2 3">NPDC050403</strain>
    </source>
</reference>
<name>A0ABV3G1L6_9NOCA</name>
<accession>A0ABV3G1L6</accession>
<dbReference type="EMBL" id="JBFAKC010000015">
    <property type="protein sequence ID" value="MEV0711523.1"/>
    <property type="molecule type" value="Genomic_DNA"/>
</dbReference>
<dbReference type="RefSeq" id="WP_355091540.1">
    <property type="nucleotide sequence ID" value="NZ_JBEXKW010000139.1"/>
</dbReference>
<feature type="region of interest" description="Disordered" evidence="1">
    <location>
        <begin position="78"/>
        <end position="101"/>
    </location>
</feature>
<keyword evidence="3" id="KW-1185">Reference proteome</keyword>
<evidence type="ECO:0000256" key="1">
    <source>
        <dbReference type="SAM" id="MobiDB-lite"/>
    </source>
</evidence>
<evidence type="ECO:0000313" key="3">
    <source>
        <dbReference type="Proteomes" id="UP001551695"/>
    </source>
</evidence>
<dbReference type="Proteomes" id="UP001551695">
    <property type="component" value="Unassembled WGS sequence"/>
</dbReference>
<gene>
    <name evidence="2" type="ORF">AB0I48_28545</name>
</gene>
<protein>
    <submittedName>
        <fullName evidence="2">Uncharacterized protein</fullName>
    </submittedName>
</protein>
<sequence>MADEPESFAPPSAARLPFALLAAAFTGASAPESPVPVGVVDVPAVEVADDFAPSLARADSPDPVEEFFPASVPADDALAALPPPDVADAADDGSAEVSSRAFSAPALPRAGFFSSFGSDTYYPSARANQLNSTASLMAGTDRGPQ</sequence>
<organism evidence="2 3">
    <name type="scientific">Nocardia aurea</name>
    <dbReference type="NCBI Taxonomy" id="2144174"/>
    <lineage>
        <taxon>Bacteria</taxon>
        <taxon>Bacillati</taxon>
        <taxon>Actinomycetota</taxon>
        <taxon>Actinomycetes</taxon>
        <taxon>Mycobacteriales</taxon>
        <taxon>Nocardiaceae</taxon>
        <taxon>Nocardia</taxon>
    </lineage>
</organism>